<dbReference type="PANTHER" id="PTHR34389:SF2">
    <property type="entry name" value="L-RHAMNOSE MUTAROTASE"/>
    <property type="match status" value="1"/>
</dbReference>
<organism evidence="1">
    <name type="scientific">marine metagenome</name>
    <dbReference type="NCBI Taxonomy" id="408172"/>
    <lineage>
        <taxon>unclassified sequences</taxon>
        <taxon>metagenomes</taxon>
        <taxon>ecological metagenomes</taxon>
    </lineage>
</organism>
<dbReference type="EMBL" id="UINC01064761">
    <property type="protein sequence ID" value="SVB93733.1"/>
    <property type="molecule type" value="Genomic_DNA"/>
</dbReference>
<dbReference type="AlphaFoldDB" id="A0A382I4G3"/>
<dbReference type="Pfam" id="PF05336">
    <property type="entry name" value="rhaM"/>
    <property type="match status" value="1"/>
</dbReference>
<dbReference type="SUPFAM" id="SSF54909">
    <property type="entry name" value="Dimeric alpha+beta barrel"/>
    <property type="match status" value="1"/>
</dbReference>
<protein>
    <recommendedName>
        <fullName evidence="2">L-rhamnose mutarotase</fullName>
    </recommendedName>
</protein>
<sequence>MKRVGFLLKVREKYIEEYKTHHQNVWEEMKSALVRHGWNNYSLFIRPDGLLFGYFEANESFSDSLTGMSKEQINTEWQELMSPYFEILEGSDPDQSIVELEEVFHLD</sequence>
<dbReference type="GO" id="GO:0019301">
    <property type="term" value="P:rhamnose catabolic process"/>
    <property type="evidence" value="ECO:0007669"/>
    <property type="project" value="TreeGrafter"/>
</dbReference>
<reference evidence="1" key="1">
    <citation type="submission" date="2018-05" db="EMBL/GenBank/DDBJ databases">
        <authorList>
            <person name="Lanie J.A."/>
            <person name="Ng W.-L."/>
            <person name="Kazmierczak K.M."/>
            <person name="Andrzejewski T.M."/>
            <person name="Davidsen T.M."/>
            <person name="Wayne K.J."/>
            <person name="Tettelin H."/>
            <person name="Glass J.I."/>
            <person name="Rusch D."/>
            <person name="Podicherti R."/>
            <person name="Tsui H.-C.T."/>
            <person name="Winkler M.E."/>
        </authorList>
    </citation>
    <scope>NUCLEOTIDE SEQUENCE</scope>
</reference>
<dbReference type="GO" id="GO:0016857">
    <property type="term" value="F:racemase and epimerase activity, acting on carbohydrates and derivatives"/>
    <property type="evidence" value="ECO:0007669"/>
    <property type="project" value="InterPro"/>
</dbReference>
<accession>A0A382I4G3</accession>
<gene>
    <name evidence="1" type="ORF">METZ01_LOCUS246587</name>
</gene>
<proteinExistence type="predicted"/>
<evidence type="ECO:0008006" key="2">
    <source>
        <dbReference type="Google" id="ProtNLM"/>
    </source>
</evidence>
<evidence type="ECO:0000313" key="1">
    <source>
        <dbReference type="EMBL" id="SVB93733.1"/>
    </source>
</evidence>
<name>A0A382I4G3_9ZZZZ</name>
<dbReference type="InterPro" id="IPR011008">
    <property type="entry name" value="Dimeric_a/b-barrel"/>
</dbReference>
<dbReference type="PANTHER" id="PTHR34389">
    <property type="entry name" value="L-RHAMNOSE MUTAROTASE"/>
    <property type="match status" value="1"/>
</dbReference>
<dbReference type="Gene3D" id="3.30.70.100">
    <property type="match status" value="1"/>
</dbReference>
<dbReference type="InterPro" id="IPR008000">
    <property type="entry name" value="Rham/fucose_mutarotase"/>
</dbReference>